<gene>
    <name evidence="2" type="ORF">SAMN04488514_1163</name>
</gene>
<dbReference type="OrthoDB" id="6997690at2"/>
<evidence type="ECO:0000313" key="2">
    <source>
        <dbReference type="EMBL" id="SDM86277.1"/>
    </source>
</evidence>
<accession>A0A1G9WPG2</accession>
<name>A0A1G9WPG2_9FLAO</name>
<dbReference type="AlphaFoldDB" id="A0A1G9WPG2"/>
<dbReference type="RefSeq" id="WP_089894630.1">
    <property type="nucleotide sequence ID" value="NZ_FNGV01000016.1"/>
</dbReference>
<organism evidence="2 3">
    <name type="scientific">Kriegella aquimaris</name>
    <dbReference type="NCBI Taxonomy" id="192904"/>
    <lineage>
        <taxon>Bacteria</taxon>
        <taxon>Pseudomonadati</taxon>
        <taxon>Bacteroidota</taxon>
        <taxon>Flavobacteriia</taxon>
        <taxon>Flavobacteriales</taxon>
        <taxon>Flavobacteriaceae</taxon>
        <taxon>Kriegella</taxon>
    </lineage>
</organism>
<keyword evidence="3" id="KW-1185">Reference proteome</keyword>
<proteinExistence type="predicted"/>
<evidence type="ECO:0000256" key="1">
    <source>
        <dbReference type="SAM" id="Coils"/>
    </source>
</evidence>
<dbReference type="EMBL" id="FNGV01000016">
    <property type="protein sequence ID" value="SDM86277.1"/>
    <property type="molecule type" value="Genomic_DNA"/>
</dbReference>
<keyword evidence="1" id="KW-0175">Coiled coil</keyword>
<evidence type="ECO:0008006" key="4">
    <source>
        <dbReference type="Google" id="ProtNLM"/>
    </source>
</evidence>
<evidence type="ECO:0000313" key="3">
    <source>
        <dbReference type="Proteomes" id="UP000199440"/>
    </source>
</evidence>
<sequence>MKLSTKLLPIAFFATLGCSDGQLKTDLEKTKAELEKTKQELTNCSTELADVLNTPDQRILTAKKLFADGNFSGARNEYEEIQSKYPDTDYFKTASKELAGLDKATENRKIEAEKQRAEVERKKALGFKILKPSTTVKFGDLSLRFEKVWTGKRWSFDDHGREYSLRDATRGNKHVLVRLSISSESKNPELPPILAYQYFDGKLLLLGTLRYEFRRWKDYGSYLGNYADYGNDFAHSKTIPFNLGFETSEDNLKSGRVYVVIKKTNCFKRENKDFGRPEVQYKLGNCRAKSSLEVVDFEKDYVLVKTL</sequence>
<protein>
    <recommendedName>
        <fullName evidence="4">Tetratricopeptide repeat-containing protein</fullName>
    </recommendedName>
</protein>
<feature type="coiled-coil region" evidence="1">
    <location>
        <begin position="20"/>
        <end position="54"/>
    </location>
</feature>
<reference evidence="2 3" key="1">
    <citation type="submission" date="2016-10" db="EMBL/GenBank/DDBJ databases">
        <authorList>
            <person name="de Groot N.N."/>
        </authorList>
    </citation>
    <scope>NUCLEOTIDE SEQUENCE [LARGE SCALE GENOMIC DNA]</scope>
    <source>
        <strain evidence="2 3">DSM 19886</strain>
    </source>
</reference>
<dbReference type="PROSITE" id="PS51257">
    <property type="entry name" value="PROKAR_LIPOPROTEIN"/>
    <property type="match status" value="1"/>
</dbReference>
<dbReference type="Proteomes" id="UP000199440">
    <property type="component" value="Unassembled WGS sequence"/>
</dbReference>